<organism evidence="1 2">
    <name type="scientific">Avena sativa</name>
    <name type="common">Oat</name>
    <dbReference type="NCBI Taxonomy" id="4498"/>
    <lineage>
        <taxon>Eukaryota</taxon>
        <taxon>Viridiplantae</taxon>
        <taxon>Streptophyta</taxon>
        <taxon>Embryophyta</taxon>
        <taxon>Tracheophyta</taxon>
        <taxon>Spermatophyta</taxon>
        <taxon>Magnoliopsida</taxon>
        <taxon>Liliopsida</taxon>
        <taxon>Poales</taxon>
        <taxon>Poaceae</taxon>
        <taxon>BOP clade</taxon>
        <taxon>Pooideae</taxon>
        <taxon>Poodae</taxon>
        <taxon>Poeae</taxon>
        <taxon>Poeae Chloroplast Group 1 (Aveneae type)</taxon>
        <taxon>Aveninae</taxon>
        <taxon>Avena</taxon>
    </lineage>
</organism>
<dbReference type="Proteomes" id="UP001732700">
    <property type="component" value="Chromosome 6A"/>
</dbReference>
<proteinExistence type="predicted"/>
<reference evidence="1" key="1">
    <citation type="submission" date="2021-05" db="EMBL/GenBank/DDBJ databases">
        <authorList>
            <person name="Scholz U."/>
            <person name="Mascher M."/>
            <person name="Fiebig A."/>
        </authorList>
    </citation>
    <scope>NUCLEOTIDE SEQUENCE [LARGE SCALE GENOMIC DNA]</scope>
</reference>
<accession>A0ACD5YU52</accession>
<name>A0ACD5YU52_AVESA</name>
<reference evidence="1" key="2">
    <citation type="submission" date="2025-09" db="UniProtKB">
        <authorList>
            <consortium name="EnsemblPlants"/>
        </authorList>
    </citation>
    <scope>IDENTIFICATION</scope>
</reference>
<sequence>MSSVLSLLCVLLSLFSFNTRILEAAEANKSEIDRQALLCFKSGISSYPLGILDSWRNDSLNFCSWKGVTCGTKYPSRVVSLNLDSAQLSGQLSGCLADLTSLSLMNLGGNHLSGTIPEELGKLPNLHTLNLAGSNLEGIIPDSLGTSNSVSYVNLANNTLTGGIPLSLANCSSLSTLILSRNNLHGEIPSTLFDNSSKLSMVDLQMNFFTGVIPPFHKVTALTFLRLTGNFLSGSIPPSIGNVSSLTFIFLDQNKLSGLIPQTLGQVIKLLELDLSFNSLSGNVHLSLYNKTTLKYFSVGSNSLVGQIPSRIGFSLPNLQSLMMGSNRLEGLIPASLANMTNLQMLDLSNNSLHGSVPSLGPLANLRQLVLGRNFLEAHDWSFLTSLANCTQLTKLSLEGNALNGTLPIAVVNLSTRLEDLSLGSNQILGSIPVEISNLVSLTSLRMESNFLSGSIPSTIGKLQSLYILNLSKNKLSGQIPPSVGNITQLGKLHLDDNNLIGNIPGSLGQYKGLLELNLSRNNLDGSIPVVLYSNSPLSLGLDLSHNNLTGELPSEFGLQGGDSGPVSLHMEGNKFHGKIPERWNLLWTQQINLSHNDLSGTVPEFFGKLTMLKQLDLSYNNLEGAVPTDGIFENFTGVLLDGNKGLCSNSSRIVPLPVCAGKDISPSDMSLLVKLLLIVLLPLTICFIVLLWLVFTLRKRGVLFTLWKKGMLSFSPWDVLSKMLGFSAHLKGREVHTVSSHEEKLKRVSYRDILEATNWFSSDHNISSTCTGSVYVGRFKFDNDLVAIKVFNLNELGANESFFTECQVLRSTRHRNILKCVTSCSTLDTESNDFKALVYQFMANGSLERWLHPKQHNDIPKRTLSLGLRICIAVDVASALEYLHNEPTPSLVHCDLKPSNILLDYDMTARIGDFGSAKFLSPDLGSSEHLISFRGTIGYMAPEYGMGCQVSAGGDVYGFGVILLELLTAKRPTDDMFVDGLSLCKFCESMFPDRVAEILDPHMAHEEHQGRAETDTNVLMQRYIVPLVALGLSCTVESPKDRPAMRDVYEKLSAIRGAFLELHDD</sequence>
<dbReference type="EnsemblPlants" id="AVESA.00010b.r2.6AG1067820.1">
    <property type="protein sequence ID" value="AVESA.00010b.r2.6AG1067820.1.CDS"/>
    <property type="gene ID" value="AVESA.00010b.r2.6AG1067820"/>
</dbReference>
<evidence type="ECO:0000313" key="2">
    <source>
        <dbReference type="Proteomes" id="UP001732700"/>
    </source>
</evidence>
<protein>
    <submittedName>
        <fullName evidence="1">Uncharacterized protein</fullName>
    </submittedName>
</protein>
<evidence type="ECO:0000313" key="1">
    <source>
        <dbReference type="EnsemblPlants" id="AVESA.00010b.r2.6AG1067820.1.CDS"/>
    </source>
</evidence>
<keyword evidence="2" id="KW-1185">Reference proteome</keyword>